<dbReference type="InterPro" id="IPR050678">
    <property type="entry name" value="DNA_Partitioning_ATPase"/>
</dbReference>
<dbReference type="RefSeq" id="WP_110251665.1">
    <property type="nucleotide sequence ID" value="NZ_QJJR01000009.1"/>
</dbReference>
<comment type="subunit">
    <text evidence="3">Dimerizes in the presence of ATP but not ADP; ATP-binding is required for double-stranded (ds)DNA-binding. Interacts with DnaA.</text>
</comment>
<evidence type="ECO:0000256" key="3">
    <source>
        <dbReference type="ARBA" id="ARBA00062323"/>
    </source>
</evidence>
<dbReference type="Proteomes" id="UP000247922">
    <property type="component" value="Unassembled WGS sequence"/>
</dbReference>
<reference evidence="6 7" key="1">
    <citation type="submission" date="2018-05" db="EMBL/GenBank/DDBJ databases">
        <title>Genomic Encyclopedia of Type Strains, Phase IV (KMG-IV): sequencing the most valuable type-strain genomes for metagenomic binning, comparative biology and taxonomic classification.</title>
        <authorList>
            <person name="Goeker M."/>
        </authorList>
    </citation>
    <scope>NUCLEOTIDE SEQUENCE [LARGE SCALE GENOMIC DNA]</scope>
    <source>
        <strain evidence="6 7">DSM 22440</strain>
    </source>
</reference>
<evidence type="ECO:0000259" key="5">
    <source>
        <dbReference type="Pfam" id="PF13614"/>
    </source>
</evidence>
<dbReference type="InterPro" id="IPR025669">
    <property type="entry name" value="AAA_dom"/>
</dbReference>
<dbReference type="PANTHER" id="PTHR13696:SF52">
    <property type="entry name" value="PARA FAMILY PROTEIN CT_582"/>
    <property type="match status" value="1"/>
</dbReference>
<dbReference type="Gene3D" id="3.40.50.300">
    <property type="entry name" value="P-loop containing nucleotide triphosphate hydrolases"/>
    <property type="match status" value="1"/>
</dbReference>
<comment type="catalytic activity">
    <reaction evidence="2">
        <text>ATP + H2O = ADP + phosphate + H(+)</text>
        <dbReference type="Rhea" id="RHEA:13065"/>
        <dbReference type="ChEBI" id="CHEBI:15377"/>
        <dbReference type="ChEBI" id="CHEBI:15378"/>
        <dbReference type="ChEBI" id="CHEBI:30616"/>
        <dbReference type="ChEBI" id="CHEBI:43474"/>
        <dbReference type="ChEBI" id="CHEBI:456216"/>
    </reaction>
</comment>
<keyword evidence="7" id="KW-1185">Reference proteome</keyword>
<evidence type="ECO:0000256" key="2">
    <source>
        <dbReference type="ARBA" id="ARBA00049360"/>
    </source>
</evidence>
<proteinExistence type="inferred from homology"/>
<organism evidence="6 7">
    <name type="scientific">Streptohalobacillus salinus</name>
    <dbReference type="NCBI Taxonomy" id="621096"/>
    <lineage>
        <taxon>Bacteria</taxon>
        <taxon>Bacillati</taxon>
        <taxon>Bacillota</taxon>
        <taxon>Bacilli</taxon>
        <taxon>Bacillales</taxon>
        <taxon>Bacillaceae</taxon>
        <taxon>Streptohalobacillus</taxon>
    </lineage>
</organism>
<accession>A0A2V3WM28</accession>
<gene>
    <name evidence="6" type="ORF">DES38_10935</name>
</gene>
<dbReference type="OrthoDB" id="9815116at2"/>
<dbReference type="FunFam" id="3.40.50.300:FF:000285">
    <property type="entry name" value="Sporulation initiation inhibitor Soj"/>
    <property type="match status" value="1"/>
</dbReference>
<dbReference type="EMBL" id="QJJR01000009">
    <property type="protein sequence ID" value="PXW89799.1"/>
    <property type="molecule type" value="Genomic_DNA"/>
</dbReference>
<evidence type="ECO:0000313" key="6">
    <source>
        <dbReference type="EMBL" id="PXW89799.1"/>
    </source>
</evidence>
<evidence type="ECO:0000313" key="7">
    <source>
        <dbReference type="Proteomes" id="UP000247922"/>
    </source>
</evidence>
<protein>
    <recommendedName>
        <fullName evidence="4">Sporulation initiation inhibitor protein Soj</fullName>
    </recommendedName>
</protein>
<dbReference type="CDD" id="cd02042">
    <property type="entry name" value="ParAB_family"/>
    <property type="match status" value="1"/>
</dbReference>
<dbReference type="SUPFAM" id="SSF52540">
    <property type="entry name" value="P-loop containing nucleoside triphosphate hydrolases"/>
    <property type="match status" value="1"/>
</dbReference>
<dbReference type="InterPro" id="IPR027417">
    <property type="entry name" value="P-loop_NTPase"/>
</dbReference>
<dbReference type="PIRSF" id="PIRSF009320">
    <property type="entry name" value="Nuc_binding_HP_1000"/>
    <property type="match status" value="1"/>
</dbReference>
<sequence length="254" mass="27568">MGRVIAIANQKGGVGKTTSSVNLSACLAYLGHKVLLVDIDPQGNATSGLGVNKADVDQCIYDVLVDDLDARDVRIPTNVENLDVIPATIQLAGAEIELVPTISREVRLKKALESSVADYDYIIIDCPPSLGLLTLNALTAADSVMIPVQCEYYALEGLSQLLNTVRLVQKHLNKSLEIEGVLLTMLDARTNLGLQVIEEVKKYFQDKVYRSIIPRNVRLGEAPSHGQPIITYDPKSRGAEVYLDLAKEVIASGK</sequence>
<dbReference type="PANTHER" id="PTHR13696">
    <property type="entry name" value="P-LOOP CONTAINING NUCLEOSIDE TRIPHOSPHATE HYDROLASE"/>
    <property type="match status" value="1"/>
</dbReference>
<feature type="domain" description="AAA" evidence="5">
    <location>
        <begin position="3"/>
        <end position="178"/>
    </location>
</feature>
<dbReference type="AlphaFoldDB" id="A0A2V3WM28"/>
<comment type="caution">
    <text evidence="6">The sequence shown here is derived from an EMBL/GenBank/DDBJ whole genome shotgun (WGS) entry which is preliminary data.</text>
</comment>
<name>A0A2V3WM28_9BACI</name>
<dbReference type="Pfam" id="PF13614">
    <property type="entry name" value="AAA_31"/>
    <property type="match status" value="1"/>
</dbReference>
<evidence type="ECO:0000256" key="1">
    <source>
        <dbReference type="ARBA" id="ARBA00006976"/>
    </source>
</evidence>
<evidence type="ECO:0000256" key="4">
    <source>
        <dbReference type="ARBA" id="ARBA00071824"/>
    </source>
</evidence>
<comment type="similarity">
    <text evidence="1">Belongs to the ParA family.</text>
</comment>